<dbReference type="VEuPathDB" id="FungiDB:CDV56_102622"/>
<reference evidence="8" key="1">
    <citation type="submission" date="2018-08" db="EMBL/GenBank/DDBJ databases">
        <title>Draft genome sequence of azole-resistant Aspergillus thermomutatus (Neosartorya pseudofischeri) strain HMR AF 39, isolated from a human nasal aspirate.</title>
        <authorList>
            <person name="Parent-Michaud M."/>
            <person name="Dufresne P.J."/>
            <person name="Fournier E."/>
            <person name="Martineau C."/>
            <person name="Moreira S."/>
            <person name="Perkins V."/>
            <person name="De Repentigny L."/>
            <person name="Dufresne S.F."/>
        </authorList>
    </citation>
    <scope>NUCLEOTIDE SEQUENCE [LARGE SCALE GENOMIC DNA]</scope>
    <source>
        <strain evidence="8">HMR AF 39</strain>
    </source>
</reference>
<keyword evidence="4" id="KW-0238">DNA-binding</keyword>
<dbReference type="InterPro" id="IPR035959">
    <property type="entry name" value="RutC-like_sf"/>
</dbReference>
<dbReference type="GO" id="GO:0008270">
    <property type="term" value="F:zinc ion binding"/>
    <property type="evidence" value="ECO:0007669"/>
    <property type="project" value="InterPro"/>
</dbReference>
<dbReference type="InterPro" id="IPR007219">
    <property type="entry name" value="XnlR_reg_dom"/>
</dbReference>
<gene>
    <name evidence="8" type="ORF">CDV56_102622</name>
</gene>
<dbReference type="SUPFAM" id="SSF55298">
    <property type="entry name" value="YjgF-like"/>
    <property type="match status" value="1"/>
</dbReference>
<keyword evidence="6" id="KW-0539">Nucleus</keyword>
<dbReference type="CDD" id="cd12148">
    <property type="entry name" value="fungal_TF_MHR"/>
    <property type="match status" value="1"/>
</dbReference>
<organism evidence="8 9">
    <name type="scientific">Aspergillus thermomutatus</name>
    <name type="common">Neosartorya pseudofischeri</name>
    <dbReference type="NCBI Taxonomy" id="41047"/>
    <lineage>
        <taxon>Eukaryota</taxon>
        <taxon>Fungi</taxon>
        <taxon>Dikarya</taxon>
        <taxon>Ascomycota</taxon>
        <taxon>Pezizomycotina</taxon>
        <taxon>Eurotiomycetes</taxon>
        <taxon>Eurotiomycetidae</taxon>
        <taxon>Eurotiales</taxon>
        <taxon>Aspergillaceae</taxon>
        <taxon>Aspergillus</taxon>
        <taxon>Aspergillus subgen. Fumigati</taxon>
    </lineage>
</organism>
<evidence type="ECO:0000259" key="7">
    <source>
        <dbReference type="SMART" id="SM00906"/>
    </source>
</evidence>
<evidence type="ECO:0000256" key="6">
    <source>
        <dbReference type="ARBA" id="ARBA00023242"/>
    </source>
</evidence>
<evidence type="ECO:0000313" key="9">
    <source>
        <dbReference type="Proteomes" id="UP000215305"/>
    </source>
</evidence>
<dbReference type="GO" id="GO:0003677">
    <property type="term" value="F:DNA binding"/>
    <property type="evidence" value="ECO:0007669"/>
    <property type="project" value="UniProtKB-KW"/>
</dbReference>
<keyword evidence="2" id="KW-0862">Zinc</keyword>
<proteinExistence type="predicted"/>
<dbReference type="STRING" id="41047.A0A397GE19"/>
<evidence type="ECO:0000256" key="5">
    <source>
        <dbReference type="ARBA" id="ARBA00023163"/>
    </source>
</evidence>
<evidence type="ECO:0000256" key="2">
    <source>
        <dbReference type="ARBA" id="ARBA00022833"/>
    </source>
</evidence>
<dbReference type="Proteomes" id="UP000215305">
    <property type="component" value="Unassembled WGS sequence"/>
</dbReference>
<evidence type="ECO:0000256" key="3">
    <source>
        <dbReference type="ARBA" id="ARBA00023015"/>
    </source>
</evidence>
<dbReference type="GO" id="GO:0006351">
    <property type="term" value="P:DNA-templated transcription"/>
    <property type="evidence" value="ECO:0007669"/>
    <property type="project" value="InterPro"/>
</dbReference>
<sequence length="720" mass="81101">MSHLTYYNYDGVGKSKQAQFKYSQAVRVGDRIECAGQGGWDPTTGIIHREINAQIDQAFANVDMNLRNAGGKGWSQVYRVNSYHVPINDEALEAMVRNFKKWVPDHEPIWIRPASKSYVDLLRQRIQFLEEFLAKRGIDPDTEKALEKKRENIDAVDEDSQYMDALCDQFKGYLALDESLNFDADGEMRFFGPTSGRLQFAAQGATPEKESKAHVEHPVNSLTFGSAAYDDFIPTELETHLIDLYFTWEQPWYQIVDEDLFRDSMANRGRYFTPLLLYSILAIGSRYSDRVETRTDANDPNTAGRFFFEQAKTLLHREMERPSLTTIQALGLIGMFYIATGADAAGWLHHGMANRLSLDMGLNLDPAAFEGAASLSPKEMQLRRQIYWTLYCHDKLSASYTGRVCSMLDVQGAVNLPSHADETSSPRKQAILSLQTALIRICQIYEKIFMSLWAPKPTLNQHQRPAFLKSCLLDLKTWLYDLPPALRLDLPNHLPHAYTLHMVYHTARILLTKPFTIKLTHQSASSSDTDANGAQTQTQAQSVSADSARAICTIAQKYRQHFGSFHLSPITATHCMLSAATVLLEDIGGKENMLPSQKSRLEVCVGVLEELAGSWQPARHIGNNLRRLLSARYNLKFSGSDTEGQPQSQTADDRLSQPMGFDFVNEENTGHADFLDDLGLRHQHTEGLPSTLGLPPALDSLPVDYGLFGMLNQVNMDRMW</sequence>
<dbReference type="EMBL" id="NKHU02000199">
    <property type="protein sequence ID" value="RHZ48369.1"/>
    <property type="molecule type" value="Genomic_DNA"/>
</dbReference>
<keyword evidence="3" id="KW-0805">Transcription regulation</keyword>
<dbReference type="RefSeq" id="XP_026611932.1">
    <property type="nucleotide sequence ID" value="XM_026756241.1"/>
</dbReference>
<keyword evidence="1" id="KW-0479">Metal-binding</keyword>
<feature type="domain" description="Xylanolytic transcriptional activator regulatory" evidence="7">
    <location>
        <begin position="346"/>
        <end position="423"/>
    </location>
</feature>
<dbReference type="Gene3D" id="3.30.1330.40">
    <property type="entry name" value="RutC-like"/>
    <property type="match status" value="1"/>
</dbReference>
<dbReference type="CDD" id="cd06152">
    <property type="entry name" value="YjgF_YER057c_UK114_like_4"/>
    <property type="match status" value="1"/>
</dbReference>
<dbReference type="PANTHER" id="PTHR31313:SF83">
    <property type="entry name" value="ZN(II)2CYS6 TRANSCRIPTION FACTOR (EUROFUNG)"/>
    <property type="match status" value="1"/>
</dbReference>
<dbReference type="InterPro" id="IPR006175">
    <property type="entry name" value="YjgF/YER057c/UK114"/>
</dbReference>
<dbReference type="AlphaFoldDB" id="A0A397GE19"/>
<dbReference type="Pfam" id="PF01042">
    <property type="entry name" value="Ribonuc_L-PSP"/>
    <property type="match status" value="1"/>
</dbReference>
<evidence type="ECO:0000256" key="4">
    <source>
        <dbReference type="ARBA" id="ARBA00023125"/>
    </source>
</evidence>
<evidence type="ECO:0000313" key="8">
    <source>
        <dbReference type="EMBL" id="RHZ48369.1"/>
    </source>
</evidence>
<keyword evidence="5" id="KW-0804">Transcription</keyword>
<keyword evidence="9" id="KW-1185">Reference proteome</keyword>
<dbReference type="PANTHER" id="PTHR31313">
    <property type="entry name" value="TY1 ENHANCER ACTIVATOR"/>
    <property type="match status" value="1"/>
</dbReference>
<name>A0A397GE19_ASPTH</name>
<accession>A0A397GE19</accession>
<dbReference type="Pfam" id="PF04082">
    <property type="entry name" value="Fungal_trans"/>
    <property type="match status" value="1"/>
</dbReference>
<dbReference type="InterPro" id="IPR051615">
    <property type="entry name" value="Transcr_Regulatory_Elem"/>
</dbReference>
<dbReference type="OrthoDB" id="2154091at2759"/>
<dbReference type="GeneID" id="38124596"/>
<comment type="caution">
    <text evidence="8">The sequence shown here is derived from an EMBL/GenBank/DDBJ whole genome shotgun (WGS) entry which is preliminary data.</text>
</comment>
<evidence type="ECO:0000256" key="1">
    <source>
        <dbReference type="ARBA" id="ARBA00022723"/>
    </source>
</evidence>
<dbReference type="SMART" id="SM00906">
    <property type="entry name" value="Fungal_trans"/>
    <property type="match status" value="1"/>
</dbReference>
<protein>
    <recommendedName>
        <fullName evidence="7">Xylanolytic transcriptional activator regulatory domain-containing protein</fullName>
    </recommendedName>
</protein>